<dbReference type="InterPro" id="IPR012944">
    <property type="entry name" value="SusD_RagB_dom"/>
</dbReference>
<dbReference type="Proteomes" id="UP000823757">
    <property type="component" value="Unassembled WGS sequence"/>
</dbReference>
<feature type="domain" description="SusD-like N-terminal" evidence="8">
    <location>
        <begin position="42"/>
        <end position="213"/>
    </location>
</feature>
<feature type="domain" description="RagB/SusD" evidence="7">
    <location>
        <begin position="349"/>
        <end position="476"/>
    </location>
</feature>
<dbReference type="PROSITE" id="PS51257">
    <property type="entry name" value="PROKAR_LIPOPROTEIN"/>
    <property type="match status" value="1"/>
</dbReference>
<comment type="subcellular location">
    <subcellularLocation>
        <location evidence="1">Cell outer membrane</location>
    </subcellularLocation>
</comment>
<comment type="similarity">
    <text evidence="2">Belongs to the SusD family.</text>
</comment>
<evidence type="ECO:0000313" key="10">
    <source>
        <dbReference type="Proteomes" id="UP000823757"/>
    </source>
</evidence>
<feature type="chain" id="PRO_5038877289" evidence="6">
    <location>
        <begin position="24"/>
        <end position="499"/>
    </location>
</feature>
<feature type="signal peptide" evidence="6">
    <location>
        <begin position="1"/>
        <end position="23"/>
    </location>
</feature>
<gene>
    <name evidence="9" type="ORF">IAB91_01490</name>
</gene>
<accession>A0A9D9IKN3</accession>
<evidence type="ECO:0000256" key="2">
    <source>
        <dbReference type="ARBA" id="ARBA00006275"/>
    </source>
</evidence>
<proteinExistence type="inferred from homology"/>
<evidence type="ECO:0000256" key="6">
    <source>
        <dbReference type="SAM" id="SignalP"/>
    </source>
</evidence>
<protein>
    <submittedName>
        <fullName evidence="9">RagB/SusD family nutrient uptake outer membrane protein</fullName>
    </submittedName>
</protein>
<sequence>MKNIIRYAMAALLSAGISSCSFINVDPLSEIPKDQMWQNQRDVNAGIAEIYSSFRTALRSNYFSWGEMRSDNFVLYQELPSEFRNLILNQMTTDLACTNWASLYKVISNTNFAIKNIPGADIADQALKDDYLAQAYAMRGLCYFYAVRVWGAVPVYLEPVDNIANAEIKGRTPMEEVLRDVIIPDLEMAESLVNPSNVERKRISRAAIYCILADAQMWLGDNEAADATIDRFMAAYGSPAAPKSNSKYIFEPDIVKLKNSFVNHLNGVAGDNNPTIDEYGEPNEFIFVIHQNISEAGLNNYSMIWNVYGCGMGQGSTVVLSPKLQAIYEESVGKTPVDLRFENYLCGSKSSMESYQVHKYMANGASVNYQDVINCETDYPVYRYTDVILMQAEIKAKLDKWQEALNLVQFVLNRAGVASKIAKISDFSTRDELVDYILDQKQIEQVGEAKRWFDLVRNHRVVEVMNPINGIDSQSQELFPINQTILDLSQGAYEQNIGY</sequence>
<reference evidence="9" key="2">
    <citation type="journal article" date="2021" name="PeerJ">
        <title>Extensive microbial diversity within the chicken gut microbiome revealed by metagenomics and culture.</title>
        <authorList>
            <person name="Gilroy R."/>
            <person name="Ravi A."/>
            <person name="Getino M."/>
            <person name="Pursley I."/>
            <person name="Horton D.L."/>
            <person name="Alikhan N.F."/>
            <person name="Baker D."/>
            <person name="Gharbi K."/>
            <person name="Hall N."/>
            <person name="Watson M."/>
            <person name="Adriaenssens E.M."/>
            <person name="Foster-Nyarko E."/>
            <person name="Jarju S."/>
            <person name="Secka A."/>
            <person name="Antonio M."/>
            <person name="Oren A."/>
            <person name="Chaudhuri R.R."/>
            <person name="La Ragione R."/>
            <person name="Hildebrand F."/>
            <person name="Pallen M.J."/>
        </authorList>
    </citation>
    <scope>NUCLEOTIDE SEQUENCE</scope>
    <source>
        <strain evidence="9">B1-13419</strain>
    </source>
</reference>
<evidence type="ECO:0000256" key="3">
    <source>
        <dbReference type="ARBA" id="ARBA00022729"/>
    </source>
</evidence>
<reference evidence="9" key="1">
    <citation type="submission" date="2020-10" db="EMBL/GenBank/DDBJ databases">
        <authorList>
            <person name="Gilroy R."/>
        </authorList>
    </citation>
    <scope>NUCLEOTIDE SEQUENCE</scope>
    <source>
        <strain evidence="9">B1-13419</strain>
    </source>
</reference>
<dbReference type="EMBL" id="JADIMD010000021">
    <property type="protein sequence ID" value="MBO8473950.1"/>
    <property type="molecule type" value="Genomic_DNA"/>
</dbReference>
<dbReference type="Gene3D" id="1.25.40.390">
    <property type="match status" value="1"/>
</dbReference>
<dbReference type="GO" id="GO:0009279">
    <property type="term" value="C:cell outer membrane"/>
    <property type="evidence" value="ECO:0007669"/>
    <property type="project" value="UniProtKB-SubCell"/>
</dbReference>
<comment type="caution">
    <text evidence="9">The sequence shown here is derived from an EMBL/GenBank/DDBJ whole genome shotgun (WGS) entry which is preliminary data.</text>
</comment>
<keyword evidence="3 6" id="KW-0732">Signal</keyword>
<evidence type="ECO:0000256" key="5">
    <source>
        <dbReference type="ARBA" id="ARBA00023237"/>
    </source>
</evidence>
<keyword evidence="5" id="KW-0998">Cell outer membrane</keyword>
<dbReference type="AlphaFoldDB" id="A0A9D9IKN3"/>
<keyword evidence="4" id="KW-0472">Membrane</keyword>
<organism evidence="9 10">
    <name type="scientific">Candidatus Cryptobacteroides faecigallinarum</name>
    <dbReference type="NCBI Taxonomy" id="2840763"/>
    <lineage>
        <taxon>Bacteria</taxon>
        <taxon>Pseudomonadati</taxon>
        <taxon>Bacteroidota</taxon>
        <taxon>Bacteroidia</taxon>
        <taxon>Bacteroidales</taxon>
        <taxon>Candidatus Cryptobacteroides</taxon>
    </lineage>
</organism>
<name>A0A9D9IKN3_9BACT</name>
<dbReference type="Pfam" id="PF07980">
    <property type="entry name" value="SusD_RagB"/>
    <property type="match status" value="1"/>
</dbReference>
<evidence type="ECO:0000256" key="4">
    <source>
        <dbReference type="ARBA" id="ARBA00023136"/>
    </source>
</evidence>
<evidence type="ECO:0000259" key="8">
    <source>
        <dbReference type="Pfam" id="PF14322"/>
    </source>
</evidence>
<evidence type="ECO:0000259" key="7">
    <source>
        <dbReference type="Pfam" id="PF07980"/>
    </source>
</evidence>
<evidence type="ECO:0000313" key="9">
    <source>
        <dbReference type="EMBL" id="MBO8473950.1"/>
    </source>
</evidence>
<dbReference type="InterPro" id="IPR033985">
    <property type="entry name" value="SusD-like_N"/>
</dbReference>
<dbReference type="SUPFAM" id="SSF48452">
    <property type="entry name" value="TPR-like"/>
    <property type="match status" value="1"/>
</dbReference>
<dbReference type="Pfam" id="PF14322">
    <property type="entry name" value="SusD-like_3"/>
    <property type="match status" value="1"/>
</dbReference>
<evidence type="ECO:0000256" key="1">
    <source>
        <dbReference type="ARBA" id="ARBA00004442"/>
    </source>
</evidence>
<dbReference type="InterPro" id="IPR011990">
    <property type="entry name" value="TPR-like_helical_dom_sf"/>
</dbReference>